<accession>A0A2A2KQD4</accession>
<evidence type="ECO:0000256" key="3">
    <source>
        <dbReference type="ARBA" id="ARBA00022803"/>
    </source>
</evidence>
<gene>
    <name evidence="7" type="ORF">WR25_02844</name>
</gene>
<evidence type="ECO:0000256" key="1">
    <source>
        <dbReference type="ARBA" id="ARBA00010361"/>
    </source>
</evidence>
<dbReference type="EMBL" id="LIAE01007971">
    <property type="protein sequence ID" value="PAV76027.1"/>
    <property type="molecule type" value="Genomic_DNA"/>
</dbReference>
<dbReference type="FunFam" id="1.25.40.10:FF:000326">
    <property type="entry name" value="ER membrane protein complex subunit 2"/>
    <property type="match status" value="1"/>
</dbReference>
<dbReference type="InterPro" id="IPR039856">
    <property type="entry name" value="EMC2-like"/>
</dbReference>
<protein>
    <recommendedName>
        <fullName evidence="5">ER membrane protein complex subunit 2</fullName>
    </recommendedName>
</protein>
<dbReference type="PANTHER" id="PTHR12760">
    <property type="entry name" value="TETRATRICOPEPTIDE REPEAT PROTEIN"/>
    <property type="match status" value="1"/>
</dbReference>
<comment type="function">
    <text evidence="5">Part of the endoplasmic reticulum membrane protein complex (EMC) that enables the energy-independent insertion into endoplasmic reticulum membranes of newly synthesized membrane proteins.</text>
</comment>
<dbReference type="OrthoDB" id="124397at2759"/>
<keyword evidence="2" id="KW-0677">Repeat</keyword>
<comment type="subcellular location">
    <subcellularLocation>
        <location evidence="5">Endoplasmic reticulum membrane</location>
        <topology evidence="5">Peripheral membrane protein</topology>
        <orientation evidence="5">Cytoplasmic side</orientation>
    </subcellularLocation>
</comment>
<keyword evidence="5" id="KW-0472">Membrane</keyword>
<evidence type="ECO:0000256" key="4">
    <source>
        <dbReference type="PROSITE-ProRule" id="PRU00339"/>
    </source>
</evidence>
<evidence type="ECO:0000313" key="8">
    <source>
        <dbReference type="Proteomes" id="UP000218231"/>
    </source>
</evidence>
<comment type="caution">
    <text evidence="7">The sequence shown here is derived from an EMBL/GenBank/DDBJ whole genome shotgun (WGS) entry which is preliminary data.</text>
</comment>
<keyword evidence="8" id="KW-1185">Reference proteome</keyword>
<dbReference type="GO" id="GO:0072546">
    <property type="term" value="C:EMC complex"/>
    <property type="evidence" value="ECO:0007669"/>
    <property type="project" value="UniProtKB-UniRule"/>
</dbReference>
<dbReference type="AlphaFoldDB" id="A0A2A2KQD4"/>
<evidence type="ECO:0000313" key="7">
    <source>
        <dbReference type="EMBL" id="PAV76027.1"/>
    </source>
</evidence>
<feature type="domain" description="EMC2 TPR-like" evidence="6">
    <location>
        <begin position="90"/>
        <end position="194"/>
    </location>
</feature>
<keyword evidence="5" id="KW-0256">Endoplasmic reticulum</keyword>
<evidence type="ECO:0000256" key="2">
    <source>
        <dbReference type="ARBA" id="ARBA00022737"/>
    </source>
</evidence>
<organism evidence="7 8">
    <name type="scientific">Diploscapter pachys</name>
    <dbReference type="NCBI Taxonomy" id="2018661"/>
    <lineage>
        <taxon>Eukaryota</taxon>
        <taxon>Metazoa</taxon>
        <taxon>Ecdysozoa</taxon>
        <taxon>Nematoda</taxon>
        <taxon>Chromadorea</taxon>
        <taxon>Rhabditida</taxon>
        <taxon>Rhabditina</taxon>
        <taxon>Rhabditomorpha</taxon>
        <taxon>Rhabditoidea</taxon>
        <taxon>Rhabditidae</taxon>
        <taxon>Diploscapter</taxon>
    </lineage>
</organism>
<comment type="subunit">
    <text evidence="5">Component of the ER membrane protein complex (EMC).</text>
</comment>
<dbReference type="Pfam" id="PF22890">
    <property type="entry name" value="TPR_EMC2"/>
    <property type="match status" value="1"/>
</dbReference>
<dbReference type="InterPro" id="IPR011990">
    <property type="entry name" value="TPR-like_helical_dom_sf"/>
</dbReference>
<evidence type="ECO:0000259" key="6">
    <source>
        <dbReference type="Pfam" id="PF22890"/>
    </source>
</evidence>
<evidence type="ECO:0000256" key="5">
    <source>
        <dbReference type="RuleBase" id="RU367091"/>
    </source>
</evidence>
<dbReference type="Proteomes" id="UP000218231">
    <property type="component" value="Unassembled WGS sequence"/>
</dbReference>
<keyword evidence="3 4" id="KW-0802">TPR repeat</keyword>
<dbReference type="SUPFAM" id="SSF48452">
    <property type="entry name" value="TPR-like"/>
    <property type="match status" value="1"/>
</dbReference>
<reference evidence="7 8" key="1">
    <citation type="journal article" date="2017" name="Curr. Biol.">
        <title>Genome architecture and evolution of a unichromosomal asexual nematode.</title>
        <authorList>
            <person name="Fradin H."/>
            <person name="Zegar C."/>
            <person name="Gutwein M."/>
            <person name="Lucas J."/>
            <person name="Kovtun M."/>
            <person name="Corcoran D."/>
            <person name="Baugh L.R."/>
            <person name="Kiontke K."/>
            <person name="Gunsalus K."/>
            <person name="Fitch D.H."/>
            <person name="Piano F."/>
        </authorList>
    </citation>
    <scope>NUCLEOTIDE SEQUENCE [LARGE SCALE GENOMIC DNA]</scope>
    <source>
        <strain evidence="7">PF1309</strain>
    </source>
</reference>
<dbReference type="InterPro" id="IPR055217">
    <property type="entry name" value="TPR_EMC2"/>
</dbReference>
<dbReference type="STRING" id="2018661.A0A2A2KQD4"/>
<sequence>MGPRNGFDWTNVSFEEGMTTLKEWRETGVRRSEEVVEIWEHVLSRSPVSLSDQLWLVYEQVCIAALDASRFDLASECISRLDERFPKSSRVSKLIAMRYEAMENYNAAAEIYEKLIEGDPTNNSYRKRKIAVMLALGHYQDAIRDLNEYLKTFLNDNEAWIQLSELYLHENDIPKAMHCIEELIVSSPLNTLFLNRLADMRYSIGGVENLELAASYYGRATALNPSDLHAQYGLFLCSLNLSNHSKALAEKKKEATAAAGSALERITTRYQEILSSQPNNPSAKLNLAALQSAKVKLAK</sequence>
<dbReference type="InterPro" id="IPR019734">
    <property type="entry name" value="TPR_rpt"/>
</dbReference>
<feature type="repeat" description="TPR" evidence="4">
    <location>
        <begin position="157"/>
        <end position="190"/>
    </location>
</feature>
<dbReference type="Gene3D" id="1.25.40.10">
    <property type="entry name" value="Tetratricopeptide repeat domain"/>
    <property type="match status" value="1"/>
</dbReference>
<feature type="repeat" description="TPR" evidence="4">
    <location>
        <begin position="89"/>
        <end position="122"/>
    </location>
</feature>
<name>A0A2A2KQD4_9BILA</name>
<proteinExistence type="inferred from homology"/>
<comment type="similarity">
    <text evidence="1 5">Belongs to the EMC2 family.</text>
</comment>
<dbReference type="PROSITE" id="PS50005">
    <property type="entry name" value="TPR"/>
    <property type="match status" value="2"/>
</dbReference>